<dbReference type="InterPro" id="IPR012334">
    <property type="entry name" value="Pectin_lyas_fold"/>
</dbReference>
<dbReference type="EMBL" id="DRLF01000059">
    <property type="protein sequence ID" value="HEC05504.1"/>
    <property type="molecule type" value="Genomic_DNA"/>
</dbReference>
<feature type="compositionally biased region" description="Polar residues" evidence="1">
    <location>
        <begin position="66"/>
        <end position="78"/>
    </location>
</feature>
<comment type="caution">
    <text evidence="3">The sequence shown here is derived from an EMBL/GenBank/DDBJ whole genome shotgun (WGS) entry which is preliminary data.</text>
</comment>
<keyword evidence="2" id="KW-0732">Signal</keyword>
<feature type="signal peptide" evidence="2">
    <location>
        <begin position="1"/>
        <end position="26"/>
    </location>
</feature>
<sequence length="505" mass="55045">MPRISVPQKTFGLLVACSLIATATMAAPYAGLVKTPDRGGNFFGTPERFNRYYTDPTYKPARTLHVSPSGNGDGSLSSPMRPEQAFSQARAGDEILFHDGRYAGCWGLDEDSSGTYDQPIVIKAASSAVSIDCCNSGRKACFNLEGANHVAIDGFDLNGGDRGIRAVGLHYDATRHQKGIAILNNRIGNQYKDPVFTAQSDWTVVDGNVAHHAGEGDGHGIYLSNGSDWLIVRNNELYNNSSSDFQINADPISTCGDEDIAYDDARCDGSALKQQGQGVSEFVLAESNYFHNSDVGPNFTSVRNAVVRNNIFGPYDRHGTSFWQETDNPRLGSSDNRIEHNLFIGFNRRHVLQNTRYSDRNQIRNNILLGYRRSGNTVEANPETVLVEIDPETVHSSSFSGNVYIGGRFSDFTPAAGELRLKKFDPAWFAAFPADGMGSAAGYRPGKAAPFTDSDQLLATTPMDMEGRPRRNPVNPGPWEYGGRLEATVTPQGNSSKQQKSGSSR</sequence>
<feature type="region of interest" description="Disordered" evidence="1">
    <location>
        <begin position="460"/>
        <end position="505"/>
    </location>
</feature>
<evidence type="ECO:0000313" key="3">
    <source>
        <dbReference type="EMBL" id="HEC05504.1"/>
    </source>
</evidence>
<feature type="region of interest" description="Disordered" evidence="1">
    <location>
        <begin position="61"/>
        <end position="84"/>
    </location>
</feature>
<evidence type="ECO:0000256" key="2">
    <source>
        <dbReference type="SAM" id="SignalP"/>
    </source>
</evidence>
<feature type="chain" id="PRO_5032313876" description="Right-handed parallel beta-helix repeat-containing protein" evidence="2">
    <location>
        <begin position="27"/>
        <end position="505"/>
    </location>
</feature>
<dbReference type="AlphaFoldDB" id="A0A831RV47"/>
<dbReference type="InterPro" id="IPR011050">
    <property type="entry name" value="Pectin_lyase_fold/virulence"/>
</dbReference>
<reference evidence="3" key="1">
    <citation type="journal article" date="2020" name="mSystems">
        <title>Genome- and Community-Level Interaction Insights into Carbon Utilization and Element Cycling Functions of Hydrothermarchaeota in Hydrothermal Sediment.</title>
        <authorList>
            <person name="Zhou Z."/>
            <person name="Liu Y."/>
            <person name="Xu W."/>
            <person name="Pan J."/>
            <person name="Luo Z.H."/>
            <person name="Li M."/>
        </authorList>
    </citation>
    <scope>NUCLEOTIDE SEQUENCE [LARGE SCALE GENOMIC DNA]</scope>
    <source>
        <strain evidence="3">HyVt-458</strain>
    </source>
</reference>
<evidence type="ECO:0008006" key="4">
    <source>
        <dbReference type="Google" id="ProtNLM"/>
    </source>
</evidence>
<feature type="compositionally biased region" description="Low complexity" evidence="1">
    <location>
        <begin position="492"/>
        <end position="505"/>
    </location>
</feature>
<dbReference type="Gene3D" id="2.160.20.10">
    <property type="entry name" value="Single-stranded right-handed beta-helix, Pectin lyase-like"/>
    <property type="match status" value="1"/>
</dbReference>
<proteinExistence type="predicted"/>
<organism evidence="3">
    <name type="scientific">Thiolapillus brandeum</name>
    <dbReference type="NCBI Taxonomy" id="1076588"/>
    <lineage>
        <taxon>Bacteria</taxon>
        <taxon>Pseudomonadati</taxon>
        <taxon>Pseudomonadota</taxon>
        <taxon>Gammaproteobacteria</taxon>
        <taxon>Chromatiales</taxon>
        <taxon>Sedimenticolaceae</taxon>
        <taxon>Thiolapillus</taxon>
    </lineage>
</organism>
<dbReference type="SUPFAM" id="SSF51126">
    <property type="entry name" value="Pectin lyase-like"/>
    <property type="match status" value="1"/>
</dbReference>
<protein>
    <recommendedName>
        <fullName evidence="4">Right-handed parallel beta-helix repeat-containing protein</fullName>
    </recommendedName>
</protein>
<evidence type="ECO:0000256" key="1">
    <source>
        <dbReference type="SAM" id="MobiDB-lite"/>
    </source>
</evidence>
<gene>
    <name evidence="3" type="ORF">ENJ12_01510</name>
</gene>
<accession>A0A831RV47</accession>
<name>A0A831RV47_9GAMM</name>
<dbReference type="Proteomes" id="UP000886339">
    <property type="component" value="Unassembled WGS sequence"/>
</dbReference>